<accession>A0A820ETG4</accession>
<evidence type="ECO:0000256" key="1">
    <source>
        <dbReference type="SAM" id="MobiDB-lite"/>
    </source>
</evidence>
<protein>
    <submittedName>
        <fullName evidence="2">Uncharacterized protein</fullName>
    </submittedName>
</protein>
<name>A0A820ETG4_9BILA</name>
<comment type="caution">
    <text evidence="2">The sequence shown here is derived from an EMBL/GenBank/DDBJ whole genome shotgun (WGS) entry which is preliminary data.</text>
</comment>
<proteinExistence type="predicted"/>
<evidence type="ECO:0000313" key="3">
    <source>
        <dbReference type="Proteomes" id="UP000663836"/>
    </source>
</evidence>
<dbReference type="Proteomes" id="UP000663836">
    <property type="component" value="Unassembled WGS sequence"/>
</dbReference>
<reference evidence="2" key="1">
    <citation type="submission" date="2021-02" db="EMBL/GenBank/DDBJ databases">
        <authorList>
            <person name="Nowell W R."/>
        </authorList>
    </citation>
    <scope>NUCLEOTIDE SEQUENCE</scope>
</reference>
<gene>
    <name evidence="2" type="ORF">JBS370_LOCUS38816</name>
</gene>
<sequence>SKNIDRNIGTQSFETLVTEGLLIKVYFIITNTRIPIECFAKVLPSNQTERDTSAQKLRIYNIQLNEYVDISRSIEIQPPSKLNIIGKEFFSKVPYSAIYDPSTYSSQSVTDISRTQISPSNNNTSIHQQYRRLGSNI</sequence>
<feature type="compositionally biased region" description="Polar residues" evidence="1">
    <location>
        <begin position="114"/>
        <end position="128"/>
    </location>
</feature>
<feature type="region of interest" description="Disordered" evidence="1">
    <location>
        <begin position="114"/>
        <end position="137"/>
    </location>
</feature>
<organism evidence="2 3">
    <name type="scientific">Rotaria sordida</name>
    <dbReference type="NCBI Taxonomy" id="392033"/>
    <lineage>
        <taxon>Eukaryota</taxon>
        <taxon>Metazoa</taxon>
        <taxon>Spiralia</taxon>
        <taxon>Gnathifera</taxon>
        <taxon>Rotifera</taxon>
        <taxon>Eurotatoria</taxon>
        <taxon>Bdelloidea</taxon>
        <taxon>Philodinida</taxon>
        <taxon>Philodinidae</taxon>
        <taxon>Rotaria</taxon>
    </lineage>
</organism>
<dbReference type="EMBL" id="CAJOBD010023014">
    <property type="protein sequence ID" value="CAF4253773.1"/>
    <property type="molecule type" value="Genomic_DNA"/>
</dbReference>
<evidence type="ECO:0000313" key="2">
    <source>
        <dbReference type="EMBL" id="CAF4253773.1"/>
    </source>
</evidence>
<feature type="non-terminal residue" evidence="2">
    <location>
        <position position="1"/>
    </location>
</feature>
<dbReference type="AlphaFoldDB" id="A0A820ETG4"/>
<feature type="non-terminal residue" evidence="2">
    <location>
        <position position="137"/>
    </location>
</feature>